<feature type="region of interest" description="Disordered" evidence="1">
    <location>
        <begin position="70"/>
        <end position="90"/>
    </location>
</feature>
<protein>
    <submittedName>
        <fullName evidence="2">Uncharacterized protein</fullName>
    </submittedName>
</protein>
<evidence type="ECO:0000256" key="1">
    <source>
        <dbReference type="SAM" id="MobiDB-lite"/>
    </source>
</evidence>
<evidence type="ECO:0000313" key="2">
    <source>
        <dbReference type="EMBL" id="KOM43121.1"/>
    </source>
</evidence>
<sequence>MVYNLRSKIQYRSSIHNVRKLLEEKHENLGTKGVDKAFYENEDPCQSMSIQHDYQSSGFEGHIEMKENTAIKKKGITEGHNLSEIARNRR</sequence>
<gene>
    <name evidence="2" type="ORF">LR48_Vigan05g072500</name>
</gene>
<dbReference type="Gramene" id="KOM43121">
    <property type="protein sequence ID" value="KOM43121"/>
    <property type="gene ID" value="LR48_Vigan05g072500"/>
</dbReference>
<organism evidence="2 3">
    <name type="scientific">Phaseolus angularis</name>
    <name type="common">Azuki bean</name>
    <name type="synonym">Vigna angularis</name>
    <dbReference type="NCBI Taxonomy" id="3914"/>
    <lineage>
        <taxon>Eukaryota</taxon>
        <taxon>Viridiplantae</taxon>
        <taxon>Streptophyta</taxon>
        <taxon>Embryophyta</taxon>
        <taxon>Tracheophyta</taxon>
        <taxon>Spermatophyta</taxon>
        <taxon>Magnoliopsida</taxon>
        <taxon>eudicotyledons</taxon>
        <taxon>Gunneridae</taxon>
        <taxon>Pentapetalae</taxon>
        <taxon>rosids</taxon>
        <taxon>fabids</taxon>
        <taxon>Fabales</taxon>
        <taxon>Fabaceae</taxon>
        <taxon>Papilionoideae</taxon>
        <taxon>50 kb inversion clade</taxon>
        <taxon>NPAAA clade</taxon>
        <taxon>indigoferoid/millettioid clade</taxon>
        <taxon>Phaseoleae</taxon>
        <taxon>Vigna</taxon>
    </lineage>
</organism>
<proteinExistence type="predicted"/>
<dbReference type="AlphaFoldDB" id="A0A0L9UKA6"/>
<dbReference type="EMBL" id="CM003375">
    <property type="protein sequence ID" value="KOM43121.1"/>
    <property type="molecule type" value="Genomic_DNA"/>
</dbReference>
<reference evidence="3" key="1">
    <citation type="journal article" date="2015" name="Proc. Natl. Acad. Sci. U.S.A.">
        <title>Genome sequencing of adzuki bean (Vigna angularis) provides insight into high starch and low fat accumulation and domestication.</title>
        <authorList>
            <person name="Yang K."/>
            <person name="Tian Z."/>
            <person name="Chen C."/>
            <person name="Luo L."/>
            <person name="Zhao B."/>
            <person name="Wang Z."/>
            <person name="Yu L."/>
            <person name="Li Y."/>
            <person name="Sun Y."/>
            <person name="Li W."/>
            <person name="Chen Y."/>
            <person name="Li Y."/>
            <person name="Zhang Y."/>
            <person name="Ai D."/>
            <person name="Zhao J."/>
            <person name="Shang C."/>
            <person name="Ma Y."/>
            <person name="Wu B."/>
            <person name="Wang M."/>
            <person name="Gao L."/>
            <person name="Sun D."/>
            <person name="Zhang P."/>
            <person name="Guo F."/>
            <person name="Wang W."/>
            <person name="Li Y."/>
            <person name="Wang J."/>
            <person name="Varshney R.K."/>
            <person name="Wang J."/>
            <person name="Ling H.Q."/>
            <person name="Wan P."/>
        </authorList>
    </citation>
    <scope>NUCLEOTIDE SEQUENCE</scope>
    <source>
        <strain evidence="3">cv. Jingnong 6</strain>
    </source>
</reference>
<accession>A0A0L9UKA6</accession>
<evidence type="ECO:0000313" key="3">
    <source>
        <dbReference type="Proteomes" id="UP000053144"/>
    </source>
</evidence>
<dbReference type="Proteomes" id="UP000053144">
    <property type="component" value="Chromosome 5"/>
</dbReference>
<name>A0A0L9UKA6_PHAAN</name>